<evidence type="ECO:0000313" key="2">
    <source>
        <dbReference type="Proteomes" id="UP000185895"/>
    </source>
</evidence>
<sequence>MNIKQQPEMIEIKCDNFGGHAEHWKILTSQPDQDVGLWLHTALDAANFPFGLCQDEQDLPQNIWLLQGPQDTIQITQLIAVKNHKPKHLITAFPVLQSPYRLSAKISRILSCPENCEAVLRLELDNGSVIYGYDALYAVNQKQYQRNISYNIEVNAWAYNLEQVPDKETMLIEDPAAIRHHRALNDILSKNHGETPDDLQDQLAAWQPSCPEDEMPVTLDISKMVAYLYGESIGQEDEAWFQGDIVGKTSSVFMDKKFILYDVAIMREENSQPVILRLAYPEAKNQFKIGQYIRGNIWIQFKIYDKIEN</sequence>
<dbReference type="STRING" id="1262585.BJI46_00595"/>
<dbReference type="OrthoDB" id="6704130at2"/>
<comment type="caution">
    <text evidence="1">The sequence shown here is derived from an EMBL/GenBank/DDBJ whole genome shotgun (WGS) entry which is preliminary data.</text>
</comment>
<gene>
    <name evidence="1" type="ORF">BJI46_00595</name>
</gene>
<organism evidence="1 2">
    <name type="scientific">Acinetobacter qingfengensis</name>
    <dbReference type="NCBI Taxonomy" id="1262585"/>
    <lineage>
        <taxon>Bacteria</taxon>
        <taxon>Pseudomonadati</taxon>
        <taxon>Pseudomonadota</taxon>
        <taxon>Gammaproteobacteria</taxon>
        <taxon>Moraxellales</taxon>
        <taxon>Moraxellaceae</taxon>
        <taxon>Acinetobacter</taxon>
    </lineage>
</organism>
<dbReference type="RefSeq" id="WP_070068443.1">
    <property type="nucleotide sequence ID" value="NZ_MKKK01000001.1"/>
</dbReference>
<proteinExistence type="predicted"/>
<name>A0A1E7RFM1_9GAMM</name>
<dbReference type="Proteomes" id="UP000185895">
    <property type="component" value="Unassembled WGS sequence"/>
</dbReference>
<dbReference type="AlphaFoldDB" id="A0A1E7RFM1"/>
<keyword evidence="2" id="KW-1185">Reference proteome</keyword>
<accession>A0A1E7RFM1</accession>
<evidence type="ECO:0000313" key="1">
    <source>
        <dbReference type="EMBL" id="OEY98062.1"/>
    </source>
</evidence>
<protein>
    <submittedName>
        <fullName evidence="1">Uncharacterized protein</fullName>
    </submittedName>
</protein>
<reference evidence="1 2" key="1">
    <citation type="submission" date="2016-09" db="EMBL/GenBank/DDBJ databases">
        <authorList>
            <person name="Capua I."/>
            <person name="De Benedictis P."/>
            <person name="Joannis T."/>
            <person name="Lombin L.H."/>
            <person name="Cattoli G."/>
        </authorList>
    </citation>
    <scope>NUCLEOTIDE SEQUENCE [LARGE SCALE GENOMIC DNA]</scope>
    <source>
        <strain evidence="1 2">ANC 4671</strain>
    </source>
</reference>
<dbReference type="EMBL" id="MKKK01000001">
    <property type="protein sequence ID" value="OEY98062.1"/>
    <property type="molecule type" value="Genomic_DNA"/>
</dbReference>